<feature type="domain" description="Response regulatory" evidence="2">
    <location>
        <begin position="11"/>
        <end position="126"/>
    </location>
</feature>
<feature type="domain" description="HD-GYP" evidence="3">
    <location>
        <begin position="153"/>
        <end position="364"/>
    </location>
</feature>
<dbReference type="CDD" id="cd19920">
    <property type="entry name" value="REC_PA4781-like"/>
    <property type="match status" value="1"/>
</dbReference>
<dbReference type="PANTHER" id="PTHR45228:SF5">
    <property type="entry name" value="CYCLIC DI-GMP PHOSPHODIESTERASE VC_1348-RELATED"/>
    <property type="match status" value="1"/>
</dbReference>
<gene>
    <name evidence="4" type="ORF">OU419_09115</name>
</gene>
<organism evidence="4 5">
    <name type="scientific">Pseudomonas triclosanedens</name>
    <dbReference type="NCBI Taxonomy" id="2961893"/>
    <lineage>
        <taxon>Bacteria</taxon>
        <taxon>Pseudomonadati</taxon>
        <taxon>Pseudomonadota</taxon>
        <taxon>Gammaproteobacteria</taxon>
        <taxon>Pseudomonadales</taxon>
        <taxon>Pseudomonadaceae</taxon>
        <taxon>Pseudomonas</taxon>
    </lineage>
</organism>
<dbReference type="SUPFAM" id="SSF52172">
    <property type="entry name" value="CheY-like"/>
    <property type="match status" value="1"/>
</dbReference>
<evidence type="ECO:0000256" key="1">
    <source>
        <dbReference type="PROSITE-ProRule" id="PRU00169"/>
    </source>
</evidence>
<dbReference type="InterPro" id="IPR003607">
    <property type="entry name" value="HD/PDEase_dom"/>
</dbReference>
<evidence type="ECO:0000313" key="4">
    <source>
        <dbReference type="EMBL" id="WAI51390.1"/>
    </source>
</evidence>
<dbReference type="Proteomes" id="UP001163624">
    <property type="component" value="Chromosome"/>
</dbReference>
<reference evidence="4" key="1">
    <citation type="submission" date="2022-11" db="EMBL/GenBank/DDBJ databases">
        <title>Pseudomonas triclosanedens sp. nov., a triclosan degrader isolated from activated sludge.</title>
        <authorList>
            <person name="Yin Y."/>
            <person name="Lu Z."/>
        </authorList>
    </citation>
    <scope>NUCLEOTIDE SEQUENCE</scope>
    <source>
        <strain evidence="4">ZM23</strain>
    </source>
</reference>
<dbReference type="InterPro" id="IPR001789">
    <property type="entry name" value="Sig_transdc_resp-reg_receiver"/>
</dbReference>
<dbReference type="RefSeq" id="WP_254471831.1">
    <property type="nucleotide sequence ID" value="NZ_CP113432.1"/>
</dbReference>
<dbReference type="InterPro" id="IPR011006">
    <property type="entry name" value="CheY-like_superfamily"/>
</dbReference>
<proteinExistence type="predicted"/>
<dbReference type="CDD" id="cd00077">
    <property type="entry name" value="HDc"/>
    <property type="match status" value="1"/>
</dbReference>
<evidence type="ECO:0000259" key="3">
    <source>
        <dbReference type="PROSITE" id="PS51832"/>
    </source>
</evidence>
<evidence type="ECO:0000313" key="5">
    <source>
        <dbReference type="Proteomes" id="UP001163624"/>
    </source>
</evidence>
<dbReference type="Gene3D" id="3.40.50.2300">
    <property type="match status" value="1"/>
</dbReference>
<name>A0ABY7A507_9PSED</name>
<dbReference type="PROSITE" id="PS51832">
    <property type="entry name" value="HD_GYP"/>
    <property type="match status" value="1"/>
</dbReference>
<sequence>MSTHHERGRQTVLVVDDVARNLTLISHILRPHYTVKAATCGEQALHLAVVVRPDLILLDVDMPGMDGYAVCRRLKADAATRDIPVIFLTAMTGPLEETAGFDAGAVDYISKPVLAEIMLSRVKAHLTVGVMAGMYRDKASFLEREVARRTEQIARVQEVTLLITSSLAEARDNETGTHILRTQHYVKCLAEHLRAHPRFADQLTGETIEAIFKSAPLHDIGKVGIPDRILLLPGRLSHREMEIMKTHTTIGRDAIERAEQRLGYSMPFLRVAKEMAYCHHERWDGSGYPQGLAGDAIPIAARLMALADVYDALISKRVYKPAMSHDDATLIILAGRGQQFDPDVVDAFEAVQVEFRDISMRFADSQQDFDEELLRLDWVAESP</sequence>
<dbReference type="Pfam" id="PF00072">
    <property type="entry name" value="Response_reg"/>
    <property type="match status" value="1"/>
</dbReference>
<dbReference type="InterPro" id="IPR052020">
    <property type="entry name" value="Cyclic_di-GMP/3'3'-cGAMP_PDE"/>
</dbReference>
<dbReference type="PROSITE" id="PS50110">
    <property type="entry name" value="RESPONSE_REGULATORY"/>
    <property type="match status" value="1"/>
</dbReference>
<dbReference type="PANTHER" id="PTHR45228">
    <property type="entry name" value="CYCLIC DI-GMP PHOSPHODIESTERASE TM_0186-RELATED"/>
    <property type="match status" value="1"/>
</dbReference>
<dbReference type="Gene3D" id="1.10.3210.10">
    <property type="entry name" value="Hypothetical protein af1432"/>
    <property type="match status" value="1"/>
</dbReference>
<keyword evidence="1" id="KW-0597">Phosphoprotein</keyword>
<dbReference type="Pfam" id="PF13487">
    <property type="entry name" value="HD_5"/>
    <property type="match status" value="1"/>
</dbReference>
<dbReference type="SUPFAM" id="SSF109604">
    <property type="entry name" value="HD-domain/PDEase-like"/>
    <property type="match status" value="1"/>
</dbReference>
<evidence type="ECO:0000259" key="2">
    <source>
        <dbReference type="PROSITE" id="PS50110"/>
    </source>
</evidence>
<dbReference type="EMBL" id="CP113432">
    <property type="protein sequence ID" value="WAI51390.1"/>
    <property type="molecule type" value="Genomic_DNA"/>
</dbReference>
<protein>
    <submittedName>
        <fullName evidence="4">Two-component system response regulator</fullName>
    </submittedName>
</protein>
<keyword evidence="5" id="KW-1185">Reference proteome</keyword>
<accession>A0ABY7A507</accession>
<dbReference type="SMART" id="SM00448">
    <property type="entry name" value="REC"/>
    <property type="match status" value="1"/>
</dbReference>
<dbReference type="SMART" id="SM00471">
    <property type="entry name" value="HDc"/>
    <property type="match status" value="1"/>
</dbReference>
<feature type="modified residue" description="4-aspartylphosphate" evidence="1">
    <location>
        <position position="59"/>
    </location>
</feature>
<dbReference type="InterPro" id="IPR037522">
    <property type="entry name" value="HD_GYP_dom"/>
</dbReference>